<comment type="caution">
    <text evidence="1">The sequence shown here is derived from an EMBL/GenBank/DDBJ whole genome shotgun (WGS) entry which is preliminary data.</text>
</comment>
<reference evidence="1 2" key="1">
    <citation type="journal article" date="2024" name="BMC Genomics">
        <title>De novo assembly and annotation of Popillia japonica's genome with initial clues to its potential as an invasive pest.</title>
        <authorList>
            <person name="Cucini C."/>
            <person name="Boschi S."/>
            <person name="Funari R."/>
            <person name="Cardaioli E."/>
            <person name="Iannotti N."/>
            <person name="Marturano G."/>
            <person name="Paoli F."/>
            <person name="Bruttini M."/>
            <person name="Carapelli A."/>
            <person name="Frati F."/>
            <person name="Nardi F."/>
        </authorList>
    </citation>
    <scope>NUCLEOTIDE SEQUENCE [LARGE SCALE GENOMIC DNA]</scope>
    <source>
        <strain evidence="1">DMR45628</strain>
    </source>
</reference>
<evidence type="ECO:0000313" key="2">
    <source>
        <dbReference type="Proteomes" id="UP001458880"/>
    </source>
</evidence>
<accession>A0AAW1JWH2</accession>
<dbReference type="EMBL" id="JASPKY010000325">
    <property type="protein sequence ID" value="KAK9708579.1"/>
    <property type="molecule type" value="Genomic_DNA"/>
</dbReference>
<gene>
    <name evidence="1" type="ORF">QE152_g27105</name>
</gene>
<dbReference type="AlphaFoldDB" id="A0AAW1JWH2"/>
<evidence type="ECO:0000313" key="1">
    <source>
        <dbReference type="EMBL" id="KAK9708579.1"/>
    </source>
</evidence>
<dbReference type="Proteomes" id="UP001458880">
    <property type="component" value="Unassembled WGS sequence"/>
</dbReference>
<organism evidence="1 2">
    <name type="scientific">Popillia japonica</name>
    <name type="common">Japanese beetle</name>
    <dbReference type="NCBI Taxonomy" id="7064"/>
    <lineage>
        <taxon>Eukaryota</taxon>
        <taxon>Metazoa</taxon>
        <taxon>Ecdysozoa</taxon>
        <taxon>Arthropoda</taxon>
        <taxon>Hexapoda</taxon>
        <taxon>Insecta</taxon>
        <taxon>Pterygota</taxon>
        <taxon>Neoptera</taxon>
        <taxon>Endopterygota</taxon>
        <taxon>Coleoptera</taxon>
        <taxon>Polyphaga</taxon>
        <taxon>Scarabaeiformia</taxon>
        <taxon>Scarabaeidae</taxon>
        <taxon>Rutelinae</taxon>
        <taxon>Popillia</taxon>
    </lineage>
</organism>
<keyword evidence="2" id="KW-1185">Reference proteome</keyword>
<name>A0AAW1JWH2_POPJA</name>
<evidence type="ECO:0008006" key="3">
    <source>
        <dbReference type="Google" id="ProtNLM"/>
    </source>
</evidence>
<protein>
    <recommendedName>
        <fullName evidence="3">Reverse transcriptase</fullName>
    </recommendedName>
</protein>
<proteinExistence type="predicted"/>
<sequence>MLKQGGEAIIQGIWKLIAQILEENWNKTLKHVKLLEEKARQYGVVINEQKTKCMVMRDMNIDDTIVNVGANRKYKIEKGRADGGYID</sequence>